<feature type="transmembrane region" description="Helical" evidence="6">
    <location>
        <begin position="463"/>
        <end position="484"/>
    </location>
</feature>
<evidence type="ECO:0000313" key="7">
    <source>
        <dbReference type="EMBL" id="KAG0493457.1"/>
    </source>
</evidence>
<accession>A0A835RXF2</accession>
<feature type="transmembrane region" description="Helical" evidence="6">
    <location>
        <begin position="239"/>
        <end position="259"/>
    </location>
</feature>
<dbReference type="InterPro" id="IPR045069">
    <property type="entry name" value="MATE_euk"/>
</dbReference>
<feature type="transmembrane region" description="Helical" evidence="6">
    <location>
        <begin position="433"/>
        <end position="457"/>
    </location>
</feature>
<dbReference type="Proteomes" id="UP000639772">
    <property type="component" value="Unassembled WGS sequence"/>
</dbReference>
<feature type="transmembrane region" description="Helical" evidence="6">
    <location>
        <begin position="107"/>
        <end position="130"/>
    </location>
</feature>
<dbReference type="GO" id="GO:0042910">
    <property type="term" value="F:xenobiotic transmembrane transporter activity"/>
    <property type="evidence" value="ECO:0007669"/>
    <property type="project" value="InterPro"/>
</dbReference>
<evidence type="ECO:0000256" key="5">
    <source>
        <dbReference type="ARBA" id="ARBA00023136"/>
    </source>
</evidence>
<protein>
    <recommendedName>
        <fullName evidence="6">Protein DETOXIFICATION</fullName>
    </recommendedName>
    <alternativeName>
        <fullName evidence="6">Multidrug and toxic compound extrusion protein</fullName>
    </alternativeName>
</protein>
<evidence type="ECO:0000256" key="4">
    <source>
        <dbReference type="ARBA" id="ARBA00022989"/>
    </source>
</evidence>
<evidence type="ECO:0000256" key="6">
    <source>
        <dbReference type="RuleBase" id="RU004914"/>
    </source>
</evidence>
<feature type="transmembrane region" description="Helical" evidence="6">
    <location>
        <begin position="398"/>
        <end position="421"/>
    </location>
</feature>
<keyword evidence="4 6" id="KW-1133">Transmembrane helix</keyword>
<dbReference type="GO" id="GO:0016020">
    <property type="term" value="C:membrane"/>
    <property type="evidence" value="ECO:0007669"/>
    <property type="project" value="UniProtKB-SubCell"/>
</dbReference>
<feature type="transmembrane region" description="Helical" evidence="6">
    <location>
        <begin position="211"/>
        <end position="233"/>
    </location>
</feature>
<feature type="transmembrane region" description="Helical" evidence="6">
    <location>
        <begin position="364"/>
        <end position="383"/>
    </location>
</feature>
<feature type="transmembrane region" description="Helical" evidence="6">
    <location>
        <begin position="63"/>
        <end position="87"/>
    </location>
</feature>
<keyword evidence="5 6" id="KW-0472">Membrane</keyword>
<proteinExistence type="inferred from homology"/>
<feature type="transmembrane region" description="Helical" evidence="6">
    <location>
        <begin position="142"/>
        <end position="161"/>
    </location>
</feature>
<reference evidence="7 8" key="1">
    <citation type="journal article" date="2020" name="Nat. Food">
        <title>A phased Vanilla planifolia genome enables genetic improvement of flavour and production.</title>
        <authorList>
            <person name="Hasing T."/>
            <person name="Tang H."/>
            <person name="Brym M."/>
            <person name="Khazi F."/>
            <person name="Huang T."/>
            <person name="Chambers A.H."/>
        </authorList>
    </citation>
    <scope>NUCLEOTIDE SEQUENCE [LARGE SCALE GENOMIC DNA]</scope>
    <source>
        <tissue evidence="7">Leaf</tissue>
    </source>
</reference>
<dbReference type="AlphaFoldDB" id="A0A835RXF2"/>
<feature type="transmembrane region" description="Helical" evidence="6">
    <location>
        <begin position="280"/>
        <end position="301"/>
    </location>
</feature>
<feature type="transmembrane region" description="Helical" evidence="6">
    <location>
        <begin position="321"/>
        <end position="344"/>
    </location>
</feature>
<dbReference type="NCBIfam" id="TIGR00797">
    <property type="entry name" value="matE"/>
    <property type="match status" value="1"/>
</dbReference>
<dbReference type="Pfam" id="PF01554">
    <property type="entry name" value="MatE"/>
    <property type="match status" value="2"/>
</dbReference>
<evidence type="ECO:0000256" key="1">
    <source>
        <dbReference type="ARBA" id="ARBA00004141"/>
    </source>
</evidence>
<dbReference type="CDD" id="cd13132">
    <property type="entry name" value="MATE_eukaryotic"/>
    <property type="match status" value="1"/>
</dbReference>
<gene>
    <name evidence="7" type="ORF">HPP92_004451</name>
</gene>
<sequence>MGEDGHRSSPLASPLLGEDISACSDATFPSSSYTKDFPLFSSFSTPCFQWSNSELLAEVKRQVGLAGPLVAVGLLQFLLQLISLMFAGHLGELALSGASMATSFANVTGFSLLLGMGAALDTLCGQAYGAKKYHNLGVHMQSAMIVLFLASVPLGFIWAYTRQVLIFLGQNPEISREAGDYAYGLIPCLFAYGLLQCHVRFLQSQSIVFPLLISSGIAALMHILICWVLVYGFGLGNKGAALATSISCWVNVSLLAFYVNYSKACKETWTGPSLEALHDIINFVGLAVPSAFMICFEYWSFEMVVLLSGLLPNPKLETSVLSISLNTMWMVYMIPTGLSSAVSIRVSNELGAGNSQAAKLSVRAAFIMVIIEGLIVASLTLMVRDFWGYLFSNEEEVIWYISAMMPILATSNFMDGVQCALSGAARGCGWQNICSCINLVAYYVVGIPSSIFFAFVLHVGGQGLWLGIICALALQILLLIIMNLRTDWVNEARKARERLHGPATVGAC</sequence>
<keyword evidence="3 6" id="KW-0812">Transmembrane</keyword>
<name>A0A835RXF2_VANPL</name>
<evidence type="ECO:0000256" key="2">
    <source>
        <dbReference type="ARBA" id="ARBA00010199"/>
    </source>
</evidence>
<dbReference type="OrthoDB" id="2126698at2759"/>
<evidence type="ECO:0000256" key="3">
    <source>
        <dbReference type="ARBA" id="ARBA00022692"/>
    </source>
</evidence>
<comment type="caution">
    <text evidence="7">The sequence shown here is derived from an EMBL/GenBank/DDBJ whole genome shotgun (WGS) entry which is preliminary data.</text>
</comment>
<dbReference type="GO" id="GO:0015297">
    <property type="term" value="F:antiporter activity"/>
    <property type="evidence" value="ECO:0007669"/>
    <property type="project" value="InterPro"/>
</dbReference>
<dbReference type="GO" id="GO:1990961">
    <property type="term" value="P:xenobiotic detoxification by transmembrane export across the plasma membrane"/>
    <property type="evidence" value="ECO:0007669"/>
    <property type="project" value="InterPro"/>
</dbReference>
<feature type="transmembrane region" description="Helical" evidence="6">
    <location>
        <begin position="181"/>
        <end position="199"/>
    </location>
</feature>
<dbReference type="PANTHER" id="PTHR11206">
    <property type="entry name" value="MULTIDRUG RESISTANCE PROTEIN"/>
    <property type="match status" value="1"/>
</dbReference>
<comment type="similarity">
    <text evidence="2 6">Belongs to the multi antimicrobial extrusion (MATE) (TC 2.A.66.1) family.</text>
</comment>
<dbReference type="InterPro" id="IPR002528">
    <property type="entry name" value="MATE_fam"/>
</dbReference>
<comment type="subcellular location">
    <subcellularLocation>
        <location evidence="1">Membrane</location>
        <topology evidence="1">Multi-pass membrane protein</topology>
    </subcellularLocation>
</comment>
<dbReference type="EMBL" id="JADCNM010000002">
    <property type="protein sequence ID" value="KAG0493457.1"/>
    <property type="molecule type" value="Genomic_DNA"/>
</dbReference>
<evidence type="ECO:0000313" key="8">
    <source>
        <dbReference type="Proteomes" id="UP000639772"/>
    </source>
</evidence>
<organism evidence="7 8">
    <name type="scientific">Vanilla planifolia</name>
    <name type="common">Vanilla</name>
    <dbReference type="NCBI Taxonomy" id="51239"/>
    <lineage>
        <taxon>Eukaryota</taxon>
        <taxon>Viridiplantae</taxon>
        <taxon>Streptophyta</taxon>
        <taxon>Embryophyta</taxon>
        <taxon>Tracheophyta</taxon>
        <taxon>Spermatophyta</taxon>
        <taxon>Magnoliopsida</taxon>
        <taxon>Liliopsida</taxon>
        <taxon>Asparagales</taxon>
        <taxon>Orchidaceae</taxon>
        <taxon>Vanilloideae</taxon>
        <taxon>Vanilleae</taxon>
        <taxon>Vanilla</taxon>
    </lineage>
</organism>